<organism evidence="1 2">
    <name type="scientific">Anaeromonas frigoriresistens</name>
    <dbReference type="NCBI Taxonomy" id="2683708"/>
    <lineage>
        <taxon>Bacteria</taxon>
        <taxon>Bacillati</taxon>
        <taxon>Bacillota</taxon>
        <taxon>Tissierellia</taxon>
        <taxon>Tissierellales</taxon>
        <taxon>Thermohalobacteraceae</taxon>
        <taxon>Anaeromonas</taxon>
    </lineage>
</organism>
<sequence>MCNKIDVVLNIENDEKCKEVFAEALAELIIDRINALPSNQRMIVYKGLLEKLKK</sequence>
<dbReference type="Proteomes" id="UP000724672">
    <property type="component" value="Unassembled WGS sequence"/>
</dbReference>
<dbReference type="EMBL" id="WSFT01000020">
    <property type="protein sequence ID" value="MBS4537696.1"/>
    <property type="molecule type" value="Genomic_DNA"/>
</dbReference>
<dbReference type="RefSeq" id="WP_203365627.1">
    <property type="nucleotide sequence ID" value="NZ_WSFT01000020.1"/>
</dbReference>
<accession>A0A942Z5Q8</accession>
<evidence type="ECO:0000313" key="1">
    <source>
        <dbReference type="EMBL" id="MBS4537696.1"/>
    </source>
</evidence>
<proteinExistence type="predicted"/>
<gene>
    <name evidence="1" type="ORF">GOQ27_04435</name>
</gene>
<dbReference type="AlphaFoldDB" id="A0A942Z5Q8"/>
<evidence type="ECO:0000313" key="2">
    <source>
        <dbReference type="Proteomes" id="UP000724672"/>
    </source>
</evidence>
<protein>
    <submittedName>
        <fullName evidence="1">Uncharacterized protein</fullName>
    </submittedName>
</protein>
<name>A0A942Z5Q8_9FIRM</name>
<keyword evidence="2" id="KW-1185">Reference proteome</keyword>
<reference evidence="1" key="1">
    <citation type="submission" date="2019-12" db="EMBL/GenBank/DDBJ databases">
        <title>Clostridiaceae gen. nov. sp. nov., isolated from sediment in Xinjiang, China.</title>
        <authorList>
            <person name="Zhang R."/>
        </authorList>
    </citation>
    <scope>NUCLEOTIDE SEQUENCE</scope>
    <source>
        <strain evidence="1">D2Q-11</strain>
    </source>
</reference>
<comment type="caution">
    <text evidence="1">The sequence shown here is derived from an EMBL/GenBank/DDBJ whole genome shotgun (WGS) entry which is preliminary data.</text>
</comment>